<feature type="repeat" description="WD" evidence="5">
    <location>
        <begin position="25"/>
        <end position="66"/>
    </location>
</feature>
<dbReference type="PROSITE" id="PS50294">
    <property type="entry name" value="WD_REPEATS_REGION"/>
    <property type="match status" value="1"/>
</dbReference>
<evidence type="ECO:0000256" key="1">
    <source>
        <dbReference type="ARBA" id="ARBA00004123"/>
    </source>
</evidence>
<feature type="repeat" description="WD" evidence="5">
    <location>
        <begin position="1"/>
        <end position="24"/>
    </location>
</feature>
<dbReference type="AlphaFoldDB" id="R7QMV7"/>
<dbReference type="GeneID" id="17326723"/>
<dbReference type="EMBL" id="HG002000">
    <property type="protein sequence ID" value="CDF39093.1"/>
    <property type="molecule type" value="Genomic_DNA"/>
</dbReference>
<evidence type="ECO:0000313" key="6">
    <source>
        <dbReference type="EMBL" id="CDF39093.1"/>
    </source>
</evidence>
<dbReference type="STRING" id="2769.R7QMV7"/>
<dbReference type="Pfam" id="PF00400">
    <property type="entry name" value="WD40"/>
    <property type="match status" value="4"/>
</dbReference>
<gene>
    <name evidence="6" type="ORF">CHC_T00000097001</name>
</gene>
<keyword evidence="7" id="KW-1185">Reference proteome</keyword>
<protein>
    <submittedName>
        <fullName evidence="6">Uncharacterized protein</fullName>
    </submittedName>
</protein>
<dbReference type="InterPro" id="IPR039241">
    <property type="entry name" value="Rrp9-like"/>
</dbReference>
<accession>R7QMV7</accession>
<evidence type="ECO:0000256" key="3">
    <source>
        <dbReference type="ARBA" id="ARBA00022737"/>
    </source>
</evidence>
<dbReference type="InterPro" id="IPR036322">
    <property type="entry name" value="WD40_repeat_dom_sf"/>
</dbReference>
<dbReference type="PANTHER" id="PTHR19865:SF0">
    <property type="entry name" value="U3 SMALL NUCLEOLAR RNA-INTERACTING PROTEIN 2"/>
    <property type="match status" value="1"/>
</dbReference>
<dbReference type="KEGG" id="ccp:CHC_T00000097001"/>
<dbReference type="Gramene" id="CDF39093">
    <property type="protein sequence ID" value="CDF39093"/>
    <property type="gene ID" value="CHC_T00000097001"/>
</dbReference>
<sequence>MAVSGGSDALVRVWDTRVGKSVECLRGHRAQVTGLAFRQNSRQLFSASADRTVKVWDMEDMAYVETLFGHGAEVNAVDSLTKERALSCGKDGTLRLYKVVEGSQLVFRRAMTLSIDAVAMLSEQRFVSGGDDGTVCLWQQSKKKPTATIEKAHGGGLGCEAWISAVAAFRNTDLVASGGGDGKVRFWKCEDVPKLVSVGELDVGPGFVNSIAVGAKHGIMAVAVGNEHRLGRWGKVRGARNTIQFVSLPSD</sequence>
<organism evidence="6 7">
    <name type="scientific">Chondrus crispus</name>
    <name type="common">Carrageen Irish moss</name>
    <name type="synonym">Polymorpha crispa</name>
    <dbReference type="NCBI Taxonomy" id="2769"/>
    <lineage>
        <taxon>Eukaryota</taxon>
        <taxon>Rhodophyta</taxon>
        <taxon>Florideophyceae</taxon>
        <taxon>Rhodymeniophycidae</taxon>
        <taxon>Gigartinales</taxon>
        <taxon>Gigartinaceae</taxon>
        <taxon>Chondrus</taxon>
    </lineage>
</organism>
<dbReference type="InterPro" id="IPR019775">
    <property type="entry name" value="WD40_repeat_CS"/>
</dbReference>
<dbReference type="InterPro" id="IPR001680">
    <property type="entry name" value="WD40_rpt"/>
</dbReference>
<dbReference type="Gene3D" id="2.130.10.10">
    <property type="entry name" value="YVTN repeat-like/Quinoprotein amine dehydrogenase"/>
    <property type="match status" value="1"/>
</dbReference>
<keyword evidence="2 5" id="KW-0853">WD repeat</keyword>
<dbReference type="Proteomes" id="UP000012073">
    <property type="component" value="Unassembled WGS sequence"/>
</dbReference>
<dbReference type="OMA" id="MPEQARM"/>
<evidence type="ECO:0000256" key="2">
    <source>
        <dbReference type="ARBA" id="ARBA00022574"/>
    </source>
</evidence>
<dbReference type="InterPro" id="IPR020472">
    <property type="entry name" value="WD40_PAC1"/>
</dbReference>
<dbReference type="SUPFAM" id="SSF50978">
    <property type="entry name" value="WD40 repeat-like"/>
    <property type="match status" value="1"/>
</dbReference>
<dbReference type="PANTHER" id="PTHR19865">
    <property type="entry name" value="U3 SMALL NUCLEOLAR RNA INTERACTING PROTEIN 2"/>
    <property type="match status" value="1"/>
</dbReference>
<dbReference type="GO" id="GO:0034511">
    <property type="term" value="F:U3 snoRNA binding"/>
    <property type="evidence" value="ECO:0007669"/>
    <property type="project" value="InterPro"/>
</dbReference>
<dbReference type="InterPro" id="IPR015943">
    <property type="entry name" value="WD40/YVTN_repeat-like_dom_sf"/>
</dbReference>
<dbReference type="PRINTS" id="PR00320">
    <property type="entry name" value="GPROTEINBRPT"/>
</dbReference>
<keyword evidence="4" id="KW-0539">Nucleus</keyword>
<dbReference type="RefSeq" id="XP_005719004.1">
    <property type="nucleotide sequence ID" value="XM_005718947.1"/>
</dbReference>
<keyword evidence="3" id="KW-0677">Repeat</keyword>
<evidence type="ECO:0000313" key="7">
    <source>
        <dbReference type="Proteomes" id="UP000012073"/>
    </source>
</evidence>
<evidence type="ECO:0000256" key="4">
    <source>
        <dbReference type="ARBA" id="ARBA00023242"/>
    </source>
</evidence>
<dbReference type="GO" id="GO:0032040">
    <property type="term" value="C:small-subunit processome"/>
    <property type="evidence" value="ECO:0007669"/>
    <property type="project" value="TreeGrafter"/>
</dbReference>
<dbReference type="SMART" id="SM00320">
    <property type="entry name" value="WD40"/>
    <property type="match status" value="4"/>
</dbReference>
<reference evidence="7" key="1">
    <citation type="journal article" date="2013" name="Proc. Natl. Acad. Sci. U.S.A.">
        <title>Genome structure and metabolic features in the red seaweed Chondrus crispus shed light on evolution of the Archaeplastida.</title>
        <authorList>
            <person name="Collen J."/>
            <person name="Porcel B."/>
            <person name="Carre W."/>
            <person name="Ball S.G."/>
            <person name="Chaparro C."/>
            <person name="Tonon T."/>
            <person name="Barbeyron T."/>
            <person name="Michel G."/>
            <person name="Noel B."/>
            <person name="Valentin K."/>
            <person name="Elias M."/>
            <person name="Artiguenave F."/>
            <person name="Arun A."/>
            <person name="Aury J.M."/>
            <person name="Barbosa-Neto J.F."/>
            <person name="Bothwell J.H."/>
            <person name="Bouget F.Y."/>
            <person name="Brillet L."/>
            <person name="Cabello-Hurtado F."/>
            <person name="Capella-Gutierrez S."/>
            <person name="Charrier B."/>
            <person name="Cladiere L."/>
            <person name="Cock J.M."/>
            <person name="Coelho S.M."/>
            <person name="Colleoni C."/>
            <person name="Czjzek M."/>
            <person name="Da Silva C."/>
            <person name="Delage L."/>
            <person name="Denoeud F."/>
            <person name="Deschamps P."/>
            <person name="Dittami S.M."/>
            <person name="Gabaldon T."/>
            <person name="Gachon C.M."/>
            <person name="Groisillier A."/>
            <person name="Herve C."/>
            <person name="Jabbari K."/>
            <person name="Katinka M."/>
            <person name="Kloareg B."/>
            <person name="Kowalczyk N."/>
            <person name="Labadie K."/>
            <person name="Leblanc C."/>
            <person name="Lopez P.J."/>
            <person name="McLachlan D.H."/>
            <person name="Meslet-Cladiere L."/>
            <person name="Moustafa A."/>
            <person name="Nehr Z."/>
            <person name="Nyvall Collen P."/>
            <person name="Panaud O."/>
            <person name="Partensky F."/>
            <person name="Poulain J."/>
            <person name="Rensing S.A."/>
            <person name="Rousvoal S."/>
            <person name="Samson G."/>
            <person name="Symeonidi A."/>
            <person name="Weissenbach J."/>
            <person name="Zambounis A."/>
            <person name="Wincker P."/>
            <person name="Boyen C."/>
        </authorList>
    </citation>
    <scope>NUCLEOTIDE SEQUENCE [LARGE SCALE GENOMIC DNA]</scope>
    <source>
        <strain evidence="7">cv. Stackhouse</strain>
    </source>
</reference>
<dbReference type="PROSITE" id="PS50082">
    <property type="entry name" value="WD_REPEATS_2"/>
    <property type="match status" value="2"/>
</dbReference>
<comment type="subcellular location">
    <subcellularLocation>
        <location evidence="1">Nucleus</location>
    </subcellularLocation>
</comment>
<dbReference type="PhylomeDB" id="R7QMV7"/>
<name>R7QMV7_CHOCR</name>
<dbReference type="OrthoDB" id="189968at2759"/>
<proteinExistence type="predicted"/>
<evidence type="ECO:0000256" key="5">
    <source>
        <dbReference type="PROSITE-ProRule" id="PRU00221"/>
    </source>
</evidence>
<dbReference type="PROSITE" id="PS00678">
    <property type="entry name" value="WD_REPEATS_1"/>
    <property type="match status" value="2"/>
</dbReference>